<dbReference type="NCBIfam" id="TIGR00186">
    <property type="entry name" value="rRNA_methyl_3"/>
    <property type="match status" value="1"/>
</dbReference>
<organism evidence="5 6">
    <name type="scientific">Mycoplasmopsis bovis CQ-W70</name>
    <dbReference type="NCBI Taxonomy" id="1316930"/>
    <lineage>
        <taxon>Bacteria</taxon>
        <taxon>Bacillati</taxon>
        <taxon>Mycoplasmatota</taxon>
        <taxon>Mycoplasmoidales</taxon>
        <taxon>Metamycoplasmataceae</taxon>
        <taxon>Mycoplasmopsis</taxon>
    </lineage>
</organism>
<dbReference type="InterPro" id="IPR013123">
    <property type="entry name" value="SpoU_subst-bd"/>
</dbReference>
<dbReference type="InterPro" id="IPR029028">
    <property type="entry name" value="Alpha/beta_knot_MTases"/>
</dbReference>
<evidence type="ECO:0000313" key="6">
    <source>
        <dbReference type="Proteomes" id="UP000027182"/>
    </source>
</evidence>
<reference evidence="5 6" key="1">
    <citation type="submission" date="2013-04" db="EMBL/GenBank/DDBJ databases">
        <authorList>
            <person name="Lin L."/>
            <person name="Zeng Z."/>
            <person name="Xie J."/>
            <person name="Luo L."/>
            <person name="Yang Z."/>
            <person name="Liang W."/>
            <person name="Lin H."/>
            <person name="Dong C."/>
            <person name="Sun Y."/>
        </authorList>
    </citation>
    <scope>NUCLEOTIDE SEQUENCE [LARGE SCALE GENOMIC DNA]</scope>
    <source>
        <strain evidence="5 6">CQ-W70</strain>
    </source>
</reference>
<dbReference type="Pfam" id="PF00588">
    <property type="entry name" value="SpoU_methylase"/>
    <property type="match status" value="1"/>
</dbReference>
<dbReference type="GO" id="GO:0032259">
    <property type="term" value="P:methylation"/>
    <property type="evidence" value="ECO:0007669"/>
    <property type="project" value="UniProtKB-KW"/>
</dbReference>
<keyword evidence="3 5" id="KW-0808">Transferase</keyword>
<dbReference type="InterPro" id="IPR004441">
    <property type="entry name" value="rRNA_MeTrfase_TrmH"/>
</dbReference>
<gene>
    <name evidence="5" type="ORF">K668_00205</name>
</gene>
<accession>A0A059Y347</accession>
<dbReference type="PANTHER" id="PTHR46429:SF1">
    <property type="entry name" value="23S RRNA (GUANOSINE-2'-O-)-METHYLTRANSFERASE RLMB"/>
    <property type="match status" value="1"/>
</dbReference>
<dbReference type="GO" id="GO:0005829">
    <property type="term" value="C:cytosol"/>
    <property type="evidence" value="ECO:0007669"/>
    <property type="project" value="TreeGrafter"/>
</dbReference>
<evidence type="ECO:0000256" key="3">
    <source>
        <dbReference type="ARBA" id="ARBA00022679"/>
    </source>
</evidence>
<dbReference type="CDD" id="cd18103">
    <property type="entry name" value="SpoU-like_RlmB"/>
    <property type="match status" value="1"/>
</dbReference>
<keyword evidence="2 5" id="KW-0489">Methyltransferase</keyword>
<proteinExistence type="inferred from homology"/>
<dbReference type="InterPro" id="IPR029026">
    <property type="entry name" value="tRNA_m1G_MTases_N"/>
</dbReference>
<dbReference type="Gene3D" id="3.40.1280.10">
    <property type="match status" value="1"/>
</dbReference>
<dbReference type="EMBL" id="CP005933">
    <property type="protein sequence ID" value="AIA33633.1"/>
    <property type="molecule type" value="Genomic_DNA"/>
</dbReference>
<dbReference type="SMART" id="SM00967">
    <property type="entry name" value="SpoU_sub_bind"/>
    <property type="match status" value="1"/>
</dbReference>
<evidence type="ECO:0000259" key="4">
    <source>
        <dbReference type="SMART" id="SM00967"/>
    </source>
</evidence>
<protein>
    <submittedName>
        <fullName evidence="5">tRNA/rRNA methyltransferase</fullName>
    </submittedName>
</protein>
<comment type="similarity">
    <text evidence="1">Belongs to the class IV-like SAM-binding methyltransferase superfamily. RNA methyltransferase TrmH family.</text>
</comment>
<dbReference type="PATRIC" id="fig|1316930.3.peg.43"/>
<feature type="domain" description="RNA 2-O ribose methyltransferase substrate binding" evidence="4">
    <location>
        <begin position="5"/>
        <end position="73"/>
    </location>
</feature>
<dbReference type="Proteomes" id="UP000027182">
    <property type="component" value="Chromosome"/>
</dbReference>
<evidence type="ECO:0000256" key="2">
    <source>
        <dbReference type="ARBA" id="ARBA00022603"/>
    </source>
</evidence>
<evidence type="ECO:0000256" key="1">
    <source>
        <dbReference type="ARBA" id="ARBA00007228"/>
    </source>
</evidence>
<dbReference type="GO" id="GO:0003723">
    <property type="term" value="F:RNA binding"/>
    <property type="evidence" value="ECO:0007669"/>
    <property type="project" value="InterPro"/>
</dbReference>
<dbReference type="SUPFAM" id="SSF75217">
    <property type="entry name" value="alpha/beta knot"/>
    <property type="match status" value="1"/>
</dbReference>
<dbReference type="InterPro" id="IPR001537">
    <property type="entry name" value="SpoU_MeTrfase"/>
</dbReference>
<dbReference type="AlphaFoldDB" id="A0A059Y347"/>
<dbReference type="PANTHER" id="PTHR46429">
    <property type="entry name" value="23S RRNA (GUANOSINE-2'-O-)-METHYLTRANSFERASE RLMB"/>
    <property type="match status" value="1"/>
</dbReference>
<evidence type="ECO:0000313" key="5">
    <source>
        <dbReference type="EMBL" id="AIA33633.1"/>
    </source>
</evidence>
<dbReference type="GO" id="GO:0006396">
    <property type="term" value="P:RNA processing"/>
    <property type="evidence" value="ECO:0007669"/>
    <property type="project" value="InterPro"/>
</dbReference>
<sequence length="233" mass="25974">MKKLYMCGKNSVTDAIKAKLPIEAVYVMSNSHAEKIKEFSNIKTVVKDANFFKDYNSENHQGYLLFLKDFNYYEIDIIKKDNPKTVLILDHIQDPHNFGAILRTANAAGIKHIIIPKDRSAEVTSTVLKVSSGGFVGVKTIKVSNIVASINKLKSWGFWIYSSLLDQNAVPYNKVEYNEHCALVVGNEEKGISKPIINATDVKVYIPQFGTVQSMNVSVATGILLFELVNNGK</sequence>
<name>A0A059Y347_MYCBV</name>
<dbReference type="KEGG" id="mbq:K668_00205"/>
<dbReference type="HOGENOM" id="CLU_021322_0_1_14"/>
<dbReference type="GO" id="GO:0008173">
    <property type="term" value="F:RNA methyltransferase activity"/>
    <property type="evidence" value="ECO:0007669"/>
    <property type="project" value="InterPro"/>
</dbReference>
<dbReference type="RefSeq" id="WP_013954507.1">
    <property type="nucleotide sequence ID" value="NZ_CP005933.1"/>
</dbReference>